<evidence type="ECO:0000313" key="2">
    <source>
        <dbReference type="EMBL" id="CAB1445467.1"/>
    </source>
</evidence>
<dbReference type="EMBL" id="CADEAL010003668">
    <property type="protein sequence ID" value="CAB1445467.1"/>
    <property type="molecule type" value="Genomic_DNA"/>
</dbReference>
<feature type="region of interest" description="Disordered" evidence="1">
    <location>
        <begin position="117"/>
        <end position="183"/>
    </location>
</feature>
<evidence type="ECO:0000256" key="1">
    <source>
        <dbReference type="SAM" id="MobiDB-lite"/>
    </source>
</evidence>
<feature type="compositionally biased region" description="Polar residues" evidence="1">
    <location>
        <begin position="164"/>
        <end position="183"/>
    </location>
</feature>
<comment type="caution">
    <text evidence="2">The sequence shown here is derived from an EMBL/GenBank/DDBJ whole genome shotgun (WGS) entry which is preliminary data.</text>
</comment>
<accession>A0A9N7Z1I0</accession>
<feature type="region of interest" description="Disordered" evidence="1">
    <location>
        <begin position="1"/>
        <end position="23"/>
    </location>
</feature>
<evidence type="ECO:0000313" key="3">
    <source>
        <dbReference type="Proteomes" id="UP001153269"/>
    </source>
</evidence>
<name>A0A9N7Z1I0_PLEPL</name>
<proteinExistence type="predicted"/>
<reference evidence="2" key="1">
    <citation type="submission" date="2020-03" db="EMBL/GenBank/DDBJ databases">
        <authorList>
            <person name="Weist P."/>
        </authorList>
    </citation>
    <scope>NUCLEOTIDE SEQUENCE</scope>
</reference>
<organism evidence="2 3">
    <name type="scientific">Pleuronectes platessa</name>
    <name type="common">European plaice</name>
    <dbReference type="NCBI Taxonomy" id="8262"/>
    <lineage>
        <taxon>Eukaryota</taxon>
        <taxon>Metazoa</taxon>
        <taxon>Chordata</taxon>
        <taxon>Craniata</taxon>
        <taxon>Vertebrata</taxon>
        <taxon>Euteleostomi</taxon>
        <taxon>Actinopterygii</taxon>
        <taxon>Neopterygii</taxon>
        <taxon>Teleostei</taxon>
        <taxon>Neoteleostei</taxon>
        <taxon>Acanthomorphata</taxon>
        <taxon>Carangaria</taxon>
        <taxon>Pleuronectiformes</taxon>
        <taxon>Pleuronectoidei</taxon>
        <taxon>Pleuronectidae</taxon>
        <taxon>Pleuronectes</taxon>
    </lineage>
</organism>
<keyword evidence="3" id="KW-1185">Reference proteome</keyword>
<gene>
    <name evidence="2" type="ORF">PLEPLA_LOCUS33198</name>
</gene>
<feature type="compositionally biased region" description="Polar residues" evidence="1">
    <location>
        <begin position="130"/>
        <end position="146"/>
    </location>
</feature>
<sequence length="183" mass="20097">MSQPTVRQESPERMRGKAATASPLRAPMHLSVARPRFLRWPPFASPLPASSPSPSITITCHLSLVSSMGGLFAEFRAQASSINNKVMTVQVLCKTLAFGLDRHGMFPRGIGGTSIMSEEEKEERADKSCRSLTGNRPGRSSRSVVKNTHCKHFPSPAHLRVDAKQTSGRAEQHPTWHQSGPWT</sequence>
<dbReference type="AlphaFoldDB" id="A0A9N7Z1I0"/>
<dbReference type="Proteomes" id="UP001153269">
    <property type="component" value="Unassembled WGS sequence"/>
</dbReference>
<protein>
    <submittedName>
        <fullName evidence="2">Uncharacterized protein</fullName>
    </submittedName>
</protein>